<dbReference type="AlphaFoldDB" id="A0A378TYS5"/>
<keyword evidence="1" id="KW-0378">Hydrolase</keyword>
<dbReference type="Gene3D" id="3.40.50.1000">
    <property type="entry name" value="HAD superfamily/HAD-like"/>
    <property type="match status" value="1"/>
</dbReference>
<gene>
    <name evidence="1" type="primary">gph_3</name>
    <name evidence="1" type="ORF">NCTC10660_01624</name>
</gene>
<dbReference type="RefSeq" id="WP_074897405.1">
    <property type="nucleotide sequence ID" value="NZ_CP031252.1"/>
</dbReference>
<name>A0A378TYS5_NEIEL</name>
<dbReference type="InterPro" id="IPR023214">
    <property type="entry name" value="HAD_sf"/>
</dbReference>
<dbReference type="Pfam" id="PF13419">
    <property type="entry name" value="HAD_2"/>
    <property type="match status" value="1"/>
</dbReference>
<dbReference type="SUPFAM" id="SSF56784">
    <property type="entry name" value="HAD-like"/>
    <property type="match status" value="1"/>
</dbReference>
<dbReference type="InterPro" id="IPR041492">
    <property type="entry name" value="HAD_2"/>
</dbReference>
<organism evidence="1 2">
    <name type="scientific">Neisseria elongata</name>
    <dbReference type="NCBI Taxonomy" id="495"/>
    <lineage>
        <taxon>Bacteria</taxon>
        <taxon>Pseudomonadati</taxon>
        <taxon>Pseudomonadota</taxon>
        <taxon>Betaproteobacteria</taxon>
        <taxon>Neisseriales</taxon>
        <taxon>Neisseriaceae</taxon>
        <taxon>Neisseria</taxon>
    </lineage>
</organism>
<reference evidence="1 2" key="1">
    <citation type="submission" date="2018-06" db="EMBL/GenBank/DDBJ databases">
        <authorList>
            <consortium name="Pathogen Informatics"/>
            <person name="Doyle S."/>
        </authorList>
    </citation>
    <scope>NUCLEOTIDE SEQUENCE [LARGE SCALE GENOMIC DNA]</scope>
    <source>
        <strain evidence="1 2">NCTC10660</strain>
    </source>
</reference>
<dbReference type="GO" id="GO:0006281">
    <property type="term" value="P:DNA repair"/>
    <property type="evidence" value="ECO:0007669"/>
    <property type="project" value="TreeGrafter"/>
</dbReference>
<dbReference type="Proteomes" id="UP000254927">
    <property type="component" value="Unassembled WGS sequence"/>
</dbReference>
<dbReference type="Gene3D" id="1.10.150.240">
    <property type="entry name" value="Putative phosphatase, domain 2"/>
    <property type="match status" value="1"/>
</dbReference>
<dbReference type="PANTHER" id="PTHR43434">
    <property type="entry name" value="PHOSPHOGLYCOLATE PHOSPHATASE"/>
    <property type="match status" value="1"/>
</dbReference>
<dbReference type="EMBL" id="UGQW01000002">
    <property type="protein sequence ID" value="STZ68118.1"/>
    <property type="molecule type" value="Genomic_DNA"/>
</dbReference>
<dbReference type="EC" id="3.1.3.18" evidence="1"/>
<dbReference type="InterPro" id="IPR036412">
    <property type="entry name" value="HAD-like_sf"/>
</dbReference>
<dbReference type="PANTHER" id="PTHR43434:SF24">
    <property type="entry name" value="HYDROLASE-RELATED"/>
    <property type="match status" value="1"/>
</dbReference>
<dbReference type="InterPro" id="IPR023198">
    <property type="entry name" value="PGP-like_dom2"/>
</dbReference>
<dbReference type="GO" id="GO:0005829">
    <property type="term" value="C:cytosol"/>
    <property type="evidence" value="ECO:0007669"/>
    <property type="project" value="TreeGrafter"/>
</dbReference>
<dbReference type="SFLD" id="SFLDG01129">
    <property type="entry name" value="C1.5:_HAD__Beta-PGM__Phosphata"/>
    <property type="match status" value="1"/>
</dbReference>
<dbReference type="InterPro" id="IPR050155">
    <property type="entry name" value="HAD-like_hydrolase_sf"/>
</dbReference>
<protein>
    <submittedName>
        <fullName evidence="1">Phosphatase</fullName>
        <ecNumber evidence="1">3.1.3.18</ecNumber>
    </submittedName>
</protein>
<evidence type="ECO:0000313" key="2">
    <source>
        <dbReference type="Proteomes" id="UP000254927"/>
    </source>
</evidence>
<accession>A0A378TYS5</accession>
<dbReference type="SFLD" id="SFLDS00003">
    <property type="entry name" value="Haloacid_Dehalogenase"/>
    <property type="match status" value="1"/>
</dbReference>
<dbReference type="GeneID" id="93352604"/>
<dbReference type="GO" id="GO:0008967">
    <property type="term" value="F:phosphoglycolate phosphatase activity"/>
    <property type="evidence" value="ECO:0007669"/>
    <property type="project" value="UniProtKB-EC"/>
</dbReference>
<evidence type="ECO:0000313" key="1">
    <source>
        <dbReference type="EMBL" id="STZ68118.1"/>
    </source>
</evidence>
<sequence>MQSKLLIFDWDGTLADTTNPIIETVQQAFYECGLAKPPADRIRNLIGRSLMQMMQQLAPTAGMGKHEELVETYAAHYLNPNNRHMRLFPDVPPTLERLREAGYWLSVATGKGRSGLNQAIAQTGTGDFWLATACASECPSKPAPDMVWRLCDELGVMPSESIVIGDTAFDLEMAAHAGARGIGVVTGAHSRETLQSAPNIGILSCFGELEGFLQRQGSIEAV</sequence>
<proteinExistence type="predicted"/>